<protein>
    <recommendedName>
        <fullName evidence="4">Calcium-binding protein</fullName>
    </recommendedName>
</protein>
<sequence length="1106" mass="120238">MRLSRLAKQDERFGPLRIGELNLSRMQLHAMGATLAGRPLSEQYVRHADQWFIDGLQLDAIKVGQAITASAQAHQQSVPHMLFEIAAQRSIDAPALLSEPEGRDPQSSLHKLGRLLDAVQQLDLRAPPLPDIQPSWVDKAKSRSMTSAGVGMQAYGLYCGITGTFEALKKGDRAEAAINVGGIVAEVGSVTAELGLAKTAQAMIRHGGLVFNGFSATSVAKGLARSAGLLGSALTLPFDLYNAIRSFNDAAAAQGKQAQDHYVSAALSLTSAGLSLALGTGALAGFGAAGPVGIVAGMVLILGARIYGAARQVDDIDDYIELSLGERWRSGWQAFWGMSLDQGILDRYQIAVATDNQVSAQEKAARALLDGELKDSVQTIVTGKFQIELISVKHWKHQWDARRAQTPYRQVNETTLREGNDTVDASDGVPSSTPGVVEGSAGEAKGILWQLGGGDDSIIGVRNKPNYFSYGEGLKTLTGGDKDDLFQFTAAGERLKSTPLLARYHALRGGSGTDTLALLGTPARPSRYIGYSIDLKHGRLGLRTARPHSPATLHTTFDSIENVETLAGASNHVQGTDQANRIVAHGEGDLIEAGAGDDTILLLGNNAQAAGGPGKDHYFVGANSNTATIDEDGQAPSLIEMGWEFGRILRWSVQGTSLVVSSRSDEDGELAEKNITVTHVYKTLGDERRLQNDLLEFITLDGYRLRPDLPARLSGVTPHDLKAVVTTVGRRPSDPIIVTGAQKHVSAEQSPGFFIARYSCAQIVSLAATSTCTLYIDYDSTEIASVEACYTVSSTRQGAFDYLSYGETQLTLTFNDGKRLELLQPYRNRSAVGSNVGGSLVASGLSLNRPFVLVMRDGRSYRLQTPRHSYFDDHREPGLKRVKNLALLRQRQGEYLFVRPRHAPATVLQAHRQRIDIPAEPQVSFYILEGQASSYDLYPRANTSISLTTPGAATQETNASLWNIYPDFLDEPIDRSHISLDRNRLAIGTVNIMLPEDEGSDQPLEKVRVFTRAGNRYDIQYEFGKVLLGEVNARAYADPDAILKDIRQHRQKGELIADLLEIRHIRLKDASTANLYYDTENDDWTVDTDWSRSIRTDELQILAPAL</sequence>
<feature type="region of interest" description="Disordered" evidence="1">
    <location>
        <begin position="419"/>
        <end position="438"/>
    </location>
</feature>
<dbReference type="Proteomes" id="UP000063229">
    <property type="component" value="Chromosome"/>
</dbReference>
<keyword evidence="3" id="KW-1185">Reference proteome</keyword>
<accession>A0A0X1T221</accession>
<gene>
    <name evidence="2" type="ORF">AWM79_12735</name>
</gene>
<dbReference type="Gene3D" id="2.150.10.10">
    <property type="entry name" value="Serralysin-like metalloprotease, C-terminal"/>
    <property type="match status" value="1"/>
</dbReference>
<dbReference type="EMBL" id="CP014135">
    <property type="protein sequence ID" value="AMB86115.1"/>
    <property type="molecule type" value="Genomic_DNA"/>
</dbReference>
<evidence type="ECO:0008006" key="4">
    <source>
        <dbReference type="Google" id="ProtNLM"/>
    </source>
</evidence>
<dbReference type="InterPro" id="IPR011049">
    <property type="entry name" value="Serralysin-like_metalloprot_C"/>
</dbReference>
<evidence type="ECO:0000313" key="3">
    <source>
        <dbReference type="Proteomes" id="UP000063229"/>
    </source>
</evidence>
<name>A0A0X1T221_PSEAA</name>
<evidence type="ECO:0000256" key="1">
    <source>
        <dbReference type="SAM" id="MobiDB-lite"/>
    </source>
</evidence>
<dbReference type="SUPFAM" id="SSF51120">
    <property type="entry name" value="beta-Roll"/>
    <property type="match status" value="1"/>
</dbReference>
<dbReference type="STRING" id="46677.AWM79_12735"/>
<organism evidence="2 3">
    <name type="scientific">Pseudomonas agarici</name>
    <dbReference type="NCBI Taxonomy" id="46677"/>
    <lineage>
        <taxon>Bacteria</taxon>
        <taxon>Pseudomonadati</taxon>
        <taxon>Pseudomonadota</taxon>
        <taxon>Gammaproteobacteria</taxon>
        <taxon>Pseudomonadales</taxon>
        <taxon>Pseudomonadaceae</taxon>
        <taxon>Pseudomonas</taxon>
    </lineage>
</organism>
<reference evidence="2 3" key="1">
    <citation type="submission" date="2016-01" db="EMBL/GenBank/DDBJ databases">
        <authorList>
            <person name="McClelland M."/>
            <person name="Jain A."/>
            <person name="Saraogi P."/>
            <person name="Mendelson R."/>
            <person name="Westerman R."/>
            <person name="SanMiguel P."/>
            <person name="Csonka L."/>
        </authorList>
    </citation>
    <scope>NUCLEOTIDE SEQUENCE [LARGE SCALE GENOMIC DNA]</scope>
    <source>
        <strain evidence="2 3">NCPPB 2472</strain>
    </source>
</reference>
<dbReference type="AlphaFoldDB" id="A0A0X1T221"/>
<dbReference type="KEGG" id="pagb:AWM79_12735"/>
<proteinExistence type="predicted"/>
<evidence type="ECO:0000313" key="2">
    <source>
        <dbReference type="EMBL" id="AMB86115.1"/>
    </source>
</evidence>